<organism evidence="1 2">
    <name type="scientific">Segatella oris</name>
    <dbReference type="NCBI Taxonomy" id="28135"/>
    <lineage>
        <taxon>Bacteria</taxon>
        <taxon>Pseudomonadati</taxon>
        <taxon>Bacteroidota</taxon>
        <taxon>Bacteroidia</taxon>
        <taxon>Bacteroidales</taxon>
        <taxon>Prevotellaceae</taxon>
        <taxon>Segatella</taxon>
    </lineage>
</organism>
<dbReference type="KEGG" id="poc:NCTC13071_00229"/>
<dbReference type="Proteomes" id="UP000274578">
    <property type="component" value="Chromosome 1"/>
</dbReference>
<proteinExistence type="predicted"/>
<dbReference type="AlphaFoldDB" id="A0A3S4T0J6"/>
<name>A0A3S4T0J6_9BACT</name>
<reference evidence="1 2" key="1">
    <citation type="submission" date="2018-12" db="EMBL/GenBank/DDBJ databases">
        <authorList>
            <consortium name="Pathogen Informatics"/>
        </authorList>
    </citation>
    <scope>NUCLEOTIDE SEQUENCE [LARGE SCALE GENOMIC DNA]</scope>
    <source>
        <strain evidence="1 2">NCTC13071</strain>
    </source>
</reference>
<protein>
    <submittedName>
        <fullName evidence="1">Uncharacterized protein</fullName>
    </submittedName>
</protein>
<evidence type="ECO:0000313" key="2">
    <source>
        <dbReference type="Proteomes" id="UP000274578"/>
    </source>
</evidence>
<evidence type="ECO:0000313" key="1">
    <source>
        <dbReference type="EMBL" id="VEH14261.1"/>
    </source>
</evidence>
<gene>
    <name evidence="1" type="ORF">NCTC13071_00229</name>
</gene>
<dbReference type="EMBL" id="LR134384">
    <property type="protein sequence ID" value="VEH14261.1"/>
    <property type="molecule type" value="Genomic_DNA"/>
</dbReference>
<sequence>MFYVLTKVTKNCELIVMSLLFFVILQQKEGKYDNIIFSAPRRNH</sequence>
<accession>A0A3S4T0J6</accession>